<feature type="compositionally biased region" description="Basic and acidic residues" evidence="1">
    <location>
        <begin position="351"/>
        <end position="374"/>
    </location>
</feature>
<evidence type="ECO:0000313" key="3">
    <source>
        <dbReference type="EMBL" id="ACN29255.1"/>
    </source>
</evidence>
<feature type="chain" id="PRO_5002901368" evidence="2">
    <location>
        <begin position="23"/>
        <end position="633"/>
    </location>
</feature>
<dbReference type="AlphaFoldDB" id="C0P8D9"/>
<feature type="compositionally biased region" description="Basic and acidic residues" evidence="1">
    <location>
        <begin position="227"/>
        <end position="237"/>
    </location>
</feature>
<name>C0P8D9_MAIZE</name>
<reference evidence="3" key="1">
    <citation type="journal article" date="2009" name="PLoS Genet.">
        <title>Sequencing, mapping, and analysis of 27,455 maize full-length cDNAs.</title>
        <authorList>
            <person name="Soderlund C."/>
            <person name="Descour A."/>
            <person name="Kudrna D."/>
            <person name="Bomhoff M."/>
            <person name="Boyd L."/>
            <person name="Currie J."/>
            <person name="Angelova A."/>
            <person name="Collura K."/>
            <person name="Wissotski M."/>
            <person name="Ashley E."/>
            <person name="Morrow D."/>
            <person name="Fernandes J."/>
            <person name="Walbot V."/>
            <person name="Yu Y."/>
        </authorList>
    </citation>
    <scope>NUCLEOTIDE SEQUENCE</scope>
    <source>
        <strain evidence="3">B73</strain>
    </source>
</reference>
<reference evidence="3" key="2">
    <citation type="submission" date="2012-06" db="EMBL/GenBank/DDBJ databases">
        <authorList>
            <person name="Yu Y."/>
            <person name="Currie J."/>
            <person name="Lomeli R."/>
            <person name="Angelova A."/>
            <person name="Collura K."/>
            <person name="Wissotski M."/>
            <person name="Campos D."/>
            <person name="Kudrna D."/>
            <person name="Golser W."/>
            <person name="Ashely E."/>
            <person name="Descour A."/>
            <person name="Fernandes J."/>
            <person name="Soderlund C."/>
            <person name="Walbot V."/>
        </authorList>
    </citation>
    <scope>NUCLEOTIDE SEQUENCE</scope>
    <source>
        <strain evidence="3">B73</strain>
    </source>
</reference>
<keyword evidence="2" id="KW-0732">Signal</keyword>
<accession>C0P8D9</accession>
<dbReference type="EMBL" id="BT064558">
    <property type="protein sequence ID" value="ACN29255.1"/>
    <property type="molecule type" value="mRNA"/>
</dbReference>
<feature type="signal peptide" evidence="2">
    <location>
        <begin position="1"/>
        <end position="22"/>
    </location>
</feature>
<feature type="region of interest" description="Disordered" evidence="1">
    <location>
        <begin position="328"/>
        <end position="381"/>
    </location>
</feature>
<protein>
    <submittedName>
        <fullName evidence="3">Uncharacterized protein</fullName>
    </submittedName>
</protein>
<organism evidence="3">
    <name type="scientific">Zea mays</name>
    <name type="common">Maize</name>
    <dbReference type="NCBI Taxonomy" id="4577"/>
    <lineage>
        <taxon>Eukaryota</taxon>
        <taxon>Viridiplantae</taxon>
        <taxon>Streptophyta</taxon>
        <taxon>Embryophyta</taxon>
        <taxon>Tracheophyta</taxon>
        <taxon>Spermatophyta</taxon>
        <taxon>Magnoliopsida</taxon>
        <taxon>Liliopsida</taxon>
        <taxon>Poales</taxon>
        <taxon>Poaceae</taxon>
        <taxon>PACMAD clade</taxon>
        <taxon>Panicoideae</taxon>
        <taxon>Andropogonodae</taxon>
        <taxon>Andropogoneae</taxon>
        <taxon>Tripsacinae</taxon>
        <taxon>Zea</taxon>
    </lineage>
</organism>
<sequence>MEQAVVWLLNVVVSVWEGGGLPAEDGVGGDGVLVGEALLRRPHPEVELLPEVLPVPHRRPQVPHPLVVQRHQDRRPPVGVHLNGVSCLRVHQVVRLPLRLIPLAIAVPYNPEVVSIEVPRLQLLLRVLEHHLHELVQAEPEHGRPGARHRRGAVEPRGEAVPVDDAGDVVSVGELERRVGHDEGHGVDGAAPTPGAVEGSGAGQHQRPGRRDGAVVEGALRVGARRAGREVPPERPRLAQRPAVAGRRGRRQRAGRAGRGPRVMQRGDGRELGGGEARGRHHGVVQRRLVQRDEERQRLARVDVERVVGALHRVGALHLHQPQRVALHPDVDGGAEPDVGHPEQVRPALGADERRGPGRGGAVDEQRGGRRERSAAAVVQRAPEVRVRGRGGVPVADEQREVPGRRRVGHRDGGPLVHVERAEAARGAVQGQGREVEEGSDLVLGLEAVRVVGARRDAAVGARYPVLPRVLALLDAVPGEQERLVQAVDHVHHQVVVRHAVDARARELAVDQDALLRGAERADWPVGDGPGEVAVRVVGAGERRCCHGEQEEERRGRGCRHCWRRGEGWLLDPLDLEGSSSRQQAVEWSVGKTRRGRLYSWTGMCCRLIKCMRKEKRAFVRSFDECTAQERRW</sequence>
<feature type="compositionally biased region" description="Basic residues" evidence="1">
    <location>
        <begin position="247"/>
        <end position="256"/>
    </location>
</feature>
<evidence type="ECO:0000256" key="1">
    <source>
        <dbReference type="SAM" id="MobiDB-lite"/>
    </source>
</evidence>
<feature type="region of interest" description="Disordered" evidence="1">
    <location>
        <begin position="138"/>
        <end position="162"/>
    </location>
</feature>
<evidence type="ECO:0000256" key="2">
    <source>
        <dbReference type="SAM" id="SignalP"/>
    </source>
</evidence>
<feature type="region of interest" description="Disordered" evidence="1">
    <location>
        <begin position="178"/>
        <end position="288"/>
    </location>
</feature>
<proteinExistence type="evidence at transcript level"/>